<dbReference type="EMBL" id="UINC01018402">
    <property type="protein sequence ID" value="SVA77266.1"/>
    <property type="molecule type" value="Genomic_DNA"/>
</dbReference>
<feature type="transmembrane region" description="Helical" evidence="1">
    <location>
        <begin position="259"/>
        <end position="282"/>
    </location>
</feature>
<dbReference type="AlphaFoldDB" id="A0A381YJK2"/>
<feature type="transmembrane region" description="Helical" evidence="1">
    <location>
        <begin position="164"/>
        <end position="184"/>
    </location>
</feature>
<evidence type="ECO:0000256" key="1">
    <source>
        <dbReference type="SAM" id="Phobius"/>
    </source>
</evidence>
<gene>
    <name evidence="2" type="ORF">METZ01_LOCUS130120</name>
</gene>
<evidence type="ECO:0008006" key="3">
    <source>
        <dbReference type="Google" id="ProtNLM"/>
    </source>
</evidence>
<feature type="transmembrane region" description="Helical" evidence="1">
    <location>
        <begin position="32"/>
        <end position="49"/>
    </location>
</feature>
<feature type="transmembrane region" description="Helical" evidence="1">
    <location>
        <begin position="196"/>
        <end position="217"/>
    </location>
</feature>
<proteinExistence type="predicted"/>
<reference evidence="2" key="1">
    <citation type="submission" date="2018-05" db="EMBL/GenBank/DDBJ databases">
        <authorList>
            <person name="Lanie J.A."/>
            <person name="Ng W.-L."/>
            <person name="Kazmierczak K.M."/>
            <person name="Andrzejewski T.M."/>
            <person name="Davidsen T.M."/>
            <person name="Wayne K.J."/>
            <person name="Tettelin H."/>
            <person name="Glass J.I."/>
            <person name="Rusch D."/>
            <person name="Podicherti R."/>
            <person name="Tsui H.-C.T."/>
            <person name="Winkler M.E."/>
        </authorList>
    </citation>
    <scope>NUCLEOTIDE SEQUENCE</scope>
</reference>
<keyword evidence="1" id="KW-0812">Transmembrane</keyword>
<keyword evidence="1" id="KW-1133">Transmembrane helix</keyword>
<evidence type="ECO:0000313" key="2">
    <source>
        <dbReference type="EMBL" id="SVA77266.1"/>
    </source>
</evidence>
<protein>
    <recommendedName>
        <fullName evidence="3">Succinate dehydrogenase</fullName>
    </recommendedName>
</protein>
<sequence>MDMSEGIKLPLPMKKGFGATDRVDDWWKGPTAMAAYLGIMIVYATWRGFMEADFWIFEEFGRSAGTQTMAIESEGSHVLSPLFSPLVLPGENQLGSMVPMALAWMSPAMFILIFPAGFRGTCYYYRKAYYRAFMQQPTGCAVSKPWNEYSGENGLLVVQNLHRYFLYAALAYLPILSYDVWLSVNFHDPVSHAHSYGVSVGSLVLAVNVIALGGYTFGCHAFRHLVGGGADLWTRGSRSTLRYQMWRLSTWFNEHHKDWALYSLFIVMFADFYIYACTMGWWTEVILWGGV</sequence>
<organism evidence="2">
    <name type="scientific">marine metagenome</name>
    <dbReference type="NCBI Taxonomy" id="408172"/>
    <lineage>
        <taxon>unclassified sequences</taxon>
        <taxon>metagenomes</taxon>
        <taxon>ecological metagenomes</taxon>
    </lineage>
</organism>
<keyword evidence="1" id="KW-0472">Membrane</keyword>
<name>A0A381YJK2_9ZZZZ</name>
<accession>A0A381YJK2</accession>
<feature type="transmembrane region" description="Helical" evidence="1">
    <location>
        <begin position="101"/>
        <end position="125"/>
    </location>
</feature>